<gene>
    <name evidence="3" type="ORF">DRB17_03030</name>
</gene>
<keyword evidence="1" id="KW-0812">Transmembrane</keyword>
<comment type="caution">
    <text evidence="3">The sequence shown here is derived from an EMBL/GenBank/DDBJ whole genome shotgun (WGS) entry which is preliminary data.</text>
</comment>
<keyword evidence="1" id="KW-0472">Membrane</keyword>
<dbReference type="AlphaFoldDB" id="A0A369TDS9"/>
<keyword evidence="1" id="KW-1133">Transmembrane helix</keyword>
<dbReference type="EMBL" id="QPMH01000002">
    <property type="protein sequence ID" value="RDD63430.1"/>
    <property type="molecule type" value="Genomic_DNA"/>
</dbReference>
<accession>A0A369TDS9</accession>
<keyword evidence="4" id="KW-1185">Reference proteome</keyword>
<dbReference type="RefSeq" id="WP_114580684.1">
    <property type="nucleotide sequence ID" value="NZ_QPMH01000002.1"/>
</dbReference>
<proteinExistence type="predicted"/>
<dbReference type="InterPro" id="IPR012495">
    <property type="entry name" value="TadE-like_dom"/>
</dbReference>
<reference evidence="3 4" key="1">
    <citation type="submission" date="2018-07" db="EMBL/GenBank/DDBJ databases">
        <title>Venubactetium sediminum gen. nov., sp. nov., isolated from a marine solar saltern.</title>
        <authorList>
            <person name="Wang S."/>
        </authorList>
    </citation>
    <scope>NUCLEOTIDE SEQUENCE [LARGE SCALE GENOMIC DNA]</scope>
    <source>
        <strain evidence="3 4">WD2A32</strain>
    </source>
</reference>
<name>A0A369TDS9_9PROT</name>
<evidence type="ECO:0000313" key="3">
    <source>
        <dbReference type="EMBL" id="RDD63430.1"/>
    </source>
</evidence>
<evidence type="ECO:0000259" key="2">
    <source>
        <dbReference type="Pfam" id="PF07811"/>
    </source>
</evidence>
<feature type="domain" description="TadE-like" evidence="2">
    <location>
        <begin position="22"/>
        <end position="64"/>
    </location>
</feature>
<evidence type="ECO:0000313" key="4">
    <source>
        <dbReference type="Proteomes" id="UP000253941"/>
    </source>
</evidence>
<dbReference type="Proteomes" id="UP000253941">
    <property type="component" value="Unassembled WGS sequence"/>
</dbReference>
<protein>
    <submittedName>
        <fullName evidence="3">Pilus assembly protein</fullName>
    </submittedName>
</protein>
<sequence length="144" mass="15446">MLKQQIQPLIRLRRLPGIGERGAAAVEFAMILPVLLLVLFGIVQFGILFSVQNQMINAAREAARAMAVEGATETEGVNLANAHLSAYGDMGFTVTAVDADPSNGNPNVSVTIQVPAKEAVLVDVLGLFTDENITQQIVMRQEQS</sequence>
<organism evidence="3 4">
    <name type="scientific">Ferruginivarius sediminum</name>
    <dbReference type="NCBI Taxonomy" id="2661937"/>
    <lineage>
        <taxon>Bacteria</taxon>
        <taxon>Pseudomonadati</taxon>
        <taxon>Pseudomonadota</taxon>
        <taxon>Alphaproteobacteria</taxon>
        <taxon>Rhodospirillales</taxon>
        <taxon>Rhodospirillaceae</taxon>
        <taxon>Ferruginivarius</taxon>
    </lineage>
</organism>
<dbReference type="Pfam" id="PF07811">
    <property type="entry name" value="TadE"/>
    <property type="match status" value="1"/>
</dbReference>
<evidence type="ECO:0000256" key="1">
    <source>
        <dbReference type="SAM" id="Phobius"/>
    </source>
</evidence>
<feature type="transmembrane region" description="Helical" evidence="1">
    <location>
        <begin position="28"/>
        <end position="51"/>
    </location>
</feature>